<comment type="caution">
    <text evidence="2">The sequence shown here is derived from an EMBL/GenBank/DDBJ whole genome shotgun (WGS) entry which is preliminary data.</text>
</comment>
<sequence length="113" mass="12730">MNLRITPDLIPSFRFVAYYQVENNEIVADSVWVDVKDTCMGTRFELFFALYKQLVVKGASSRDDRIQTPGAAMKIKLEGDPGAQVNLVAVDKAVYVLNDKYKISQAKVRPEIS</sequence>
<proteinExistence type="predicted"/>
<evidence type="ECO:0000259" key="1">
    <source>
        <dbReference type="Pfam" id="PF07703"/>
    </source>
</evidence>
<evidence type="ECO:0000313" key="3">
    <source>
        <dbReference type="Proteomes" id="UP000018936"/>
    </source>
</evidence>
<dbReference type="Proteomes" id="UP000018936">
    <property type="component" value="Unassembled WGS sequence"/>
</dbReference>
<dbReference type="PANTHER" id="PTHR11412:SF81">
    <property type="entry name" value="COMPLEMENT C3"/>
    <property type="match status" value="1"/>
</dbReference>
<accession>V8N3L4</accession>
<dbReference type="OrthoDB" id="9041528at2759"/>
<dbReference type="Gene3D" id="6.20.50.160">
    <property type="match status" value="1"/>
</dbReference>
<dbReference type="InterPro" id="IPR050473">
    <property type="entry name" value="A2M/Complement_sys"/>
</dbReference>
<gene>
    <name evidence="2" type="primary">C3</name>
    <name evidence="2" type="ORF">L345_17543</name>
</gene>
<reference evidence="2 3" key="1">
    <citation type="journal article" date="2013" name="Proc. Natl. Acad. Sci. U.S.A.">
        <title>The king cobra genome reveals dynamic gene evolution and adaptation in the snake venom system.</title>
        <authorList>
            <person name="Vonk F.J."/>
            <person name="Casewell N.R."/>
            <person name="Henkel C.V."/>
            <person name="Heimberg A.M."/>
            <person name="Jansen H.J."/>
            <person name="McCleary R.J."/>
            <person name="Kerkkamp H.M."/>
            <person name="Vos R.A."/>
            <person name="Guerreiro I."/>
            <person name="Calvete J.J."/>
            <person name="Wuster W."/>
            <person name="Woods A.E."/>
            <person name="Logan J.M."/>
            <person name="Harrison R.A."/>
            <person name="Castoe T.A."/>
            <person name="de Koning A.P."/>
            <person name="Pollock D.D."/>
            <person name="Yandell M."/>
            <person name="Calderon D."/>
            <person name="Renjifo C."/>
            <person name="Currier R.B."/>
            <person name="Salgado D."/>
            <person name="Pla D."/>
            <person name="Sanz L."/>
            <person name="Hyder A.S."/>
            <person name="Ribeiro J.M."/>
            <person name="Arntzen J.W."/>
            <person name="van den Thillart G.E."/>
            <person name="Boetzer M."/>
            <person name="Pirovano W."/>
            <person name="Dirks R.P."/>
            <person name="Spaink H.P."/>
            <person name="Duboule D."/>
            <person name="McGlinn E."/>
            <person name="Kini R.M."/>
            <person name="Richardson M.K."/>
        </authorList>
    </citation>
    <scope>NUCLEOTIDE SEQUENCE</scope>
    <source>
        <tissue evidence="2">Blood</tissue>
    </source>
</reference>
<dbReference type="Pfam" id="PF07703">
    <property type="entry name" value="A2M_BRD"/>
    <property type="match status" value="1"/>
</dbReference>
<dbReference type="InterPro" id="IPR011625">
    <property type="entry name" value="A2M_N_BRD"/>
</dbReference>
<feature type="domain" description="Alpha-2-macroglobulin bait region" evidence="1">
    <location>
        <begin position="2"/>
        <end position="97"/>
    </location>
</feature>
<feature type="non-terminal residue" evidence="2">
    <location>
        <position position="1"/>
    </location>
</feature>
<evidence type="ECO:0000313" key="2">
    <source>
        <dbReference type="EMBL" id="ETE56745.1"/>
    </source>
</evidence>
<protein>
    <submittedName>
        <fullName evidence="2">Complement C3</fullName>
    </submittedName>
</protein>
<dbReference type="AlphaFoldDB" id="V8N3L4"/>
<dbReference type="PANTHER" id="PTHR11412">
    <property type="entry name" value="MACROGLOBULIN / COMPLEMENT"/>
    <property type="match status" value="1"/>
</dbReference>
<keyword evidence="3" id="KW-1185">Reference proteome</keyword>
<dbReference type="EMBL" id="AZIM01013335">
    <property type="protein sequence ID" value="ETE56745.1"/>
    <property type="molecule type" value="Genomic_DNA"/>
</dbReference>
<organism evidence="2 3">
    <name type="scientific">Ophiophagus hannah</name>
    <name type="common">King cobra</name>
    <name type="synonym">Naja hannah</name>
    <dbReference type="NCBI Taxonomy" id="8665"/>
    <lineage>
        <taxon>Eukaryota</taxon>
        <taxon>Metazoa</taxon>
        <taxon>Chordata</taxon>
        <taxon>Craniata</taxon>
        <taxon>Vertebrata</taxon>
        <taxon>Euteleostomi</taxon>
        <taxon>Lepidosauria</taxon>
        <taxon>Squamata</taxon>
        <taxon>Bifurcata</taxon>
        <taxon>Unidentata</taxon>
        <taxon>Episquamata</taxon>
        <taxon>Toxicofera</taxon>
        <taxon>Serpentes</taxon>
        <taxon>Colubroidea</taxon>
        <taxon>Elapidae</taxon>
        <taxon>Elapinae</taxon>
        <taxon>Ophiophagus</taxon>
    </lineage>
</organism>
<dbReference type="Gene3D" id="2.60.40.1930">
    <property type="match status" value="1"/>
</dbReference>
<name>V8N3L4_OPHHA</name>